<evidence type="ECO:0000256" key="1">
    <source>
        <dbReference type="SAM" id="SignalP"/>
    </source>
</evidence>
<protein>
    <submittedName>
        <fullName evidence="2">Uncharacterized protein</fullName>
    </submittedName>
</protein>
<feature type="chain" id="PRO_5029663072" evidence="1">
    <location>
        <begin position="29"/>
        <end position="362"/>
    </location>
</feature>
<dbReference type="EMBL" id="JABANO010021555">
    <property type="protein sequence ID" value="KAF4726614.1"/>
    <property type="molecule type" value="Genomic_DNA"/>
</dbReference>
<keyword evidence="1" id="KW-0732">Signal</keyword>
<feature type="signal peptide" evidence="1">
    <location>
        <begin position="1"/>
        <end position="28"/>
    </location>
</feature>
<evidence type="ECO:0000313" key="2">
    <source>
        <dbReference type="EMBL" id="KAF4726614.1"/>
    </source>
</evidence>
<organism evidence="2 3">
    <name type="scientific">Perkinsus olseni</name>
    <name type="common">Perkinsus atlanticus</name>
    <dbReference type="NCBI Taxonomy" id="32597"/>
    <lineage>
        <taxon>Eukaryota</taxon>
        <taxon>Sar</taxon>
        <taxon>Alveolata</taxon>
        <taxon>Perkinsozoa</taxon>
        <taxon>Perkinsea</taxon>
        <taxon>Perkinsida</taxon>
        <taxon>Perkinsidae</taxon>
        <taxon>Perkinsus</taxon>
    </lineage>
</organism>
<keyword evidence="3" id="KW-1185">Reference proteome</keyword>
<feature type="non-terminal residue" evidence="2">
    <location>
        <position position="362"/>
    </location>
</feature>
<reference evidence="2 3" key="1">
    <citation type="submission" date="2020-04" db="EMBL/GenBank/DDBJ databases">
        <title>Perkinsus olseni comparative genomics.</title>
        <authorList>
            <person name="Bogema D.R."/>
        </authorList>
    </citation>
    <scope>NUCLEOTIDE SEQUENCE [LARGE SCALE GENOMIC DNA]</scope>
    <source>
        <strain evidence="2 3">ATCC PRA-207</strain>
    </source>
</reference>
<sequence>MVFSTPPLAKNILHCVALCCALVHPTKASWTSDEPDVNRAVREAEVLYAQLHSDLEYVVIPRTKMAVLGGEESYLLGLTKHTNTFWGRARSRSMTGKAMSVFAYDYIPYNHWNDTDPEPVDSGSSSFEAQILRVAEGKTSEYLADVVESGGCFKRIEVMRSSFRKREGAVDGEAPQYVRDELRQICSGGFAALKPSSSLPKLDGMYFGSRDEKVVKLRFRDGRIKDANLTVDKFDDSGVSVTYHPLCNGIISFVVSQDDTGDVLTFVILKKSIGELGVIWKKGQDDDTIRMQDHSLCNMEKHRRRTITQYSLDEWDRYLPESFILGRYASKLKVLRGLPDYRLDSIFFFFFFFSCSTPSTGQ</sequence>
<comment type="caution">
    <text evidence="2">The sequence shown here is derived from an EMBL/GenBank/DDBJ whole genome shotgun (WGS) entry which is preliminary data.</text>
</comment>
<evidence type="ECO:0000313" key="3">
    <source>
        <dbReference type="Proteomes" id="UP000553632"/>
    </source>
</evidence>
<gene>
    <name evidence="2" type="ORF">FOZ63_015775</name>
</gene>
<dbReference type="Proteomes" id="UP000553632">
    <property type="component" value="Unassembled WGS sequence"/>
</dbReference>
<name>A0A7J6S0W0_PEROL</name>
<dbReference type="AlphaFoldDB" id="A0A7J6S0W0"/>
<proteinExistence type="predicted"/>
<accession>A0A7J6S0W0</accession>